<evidence type="ECO:0000313" key="2">
    <source>
        <dbReference type="Proteomes" id="UP000593765"/>
    </source>
</evidence>
<accession>A0A7M2X1P8</accession>
<dbReference type="KEGG" id="hbs:IPV69_06795"/>
<dbReference type="EMBL" id="CP063458">
    <property type="protein sequence ID" value="QOV91061.1"/>
    <property type="molecule type" value="Genomic_DNA"/>
</dbReference>
<sequence length="225" mass="24359">MESFLDLAVAVRDEATEAARKTDPGSPERIAQIHRIGTMVDEDMRRALAMAPPHVYRSAVMDAASIVLKELVATQRHGGHAFIVATEAVSNAVNVAMHLPPPTPTPAAPDDLSGGIEPDPEDGRVVRVAGCRVYLGSDTNPRRLFDTLAKQPGRKIPVDDATRAVDGFETSETQGSDPDEIRKARQRVHKAVNKIREALAEHGAGAHLALSHEDNSYALLWRASR</sequence>
<evidence type="ECO:0000313" key="1">
    <source>
        <dbReference type="EMBL" id="QOV91061.1"/>
    </source>
</evidence>
<protein>
    <submittedName>
        <fullName evidence="1">Uncharacterized protein</fullName>
    </submittedName>
</protein>
<dbReference type="InterPro" id="IPR036388">
    <property type="entry name" value="WH-like_DNA-bd_sf"/>
</dbReference>
<keyword evidence="2" id="KW-1185">Reference proteome</keyword>
<dbReference type="Gene3D" id="1.10.10.10">
    <property type="entry name" value="Winged helix-like DNA-binding domain superfamily/Winged helix DNA-binding domain"/>
    <property type="match status" value="1"/>
</dbReference>
<dbReference type="Proteomes" id="UP000593765">
    <property type="component" value="Chromosome"/>
</dbReference>
<proteinExistence type="predicted"/>
<name>A0A7M2X1P8_9BACT</name>
<dbReference type="RefSeq" id="WP_206294171.1">
    <property type="nucleotide sequence ID" value="NZ_CP063458.1"/>
</dbReference>
<gene>
    <name evidence="1" type="ORF">IPV69_06795</name>
</gene>
<reference evidence="1 2" key="1">
    <citation type="submission" date="2020-10" db="EMBL/GenBank/DDBJ databases">
        <title>Wide distribution of Phycisphaera-like planctomycetes from WD2101 soil group in peatlands and genome analysis of the first cultivated representative.</title>
        <authorList>
            <person name="Dedysh S.N."/>
            <person name="Beletsky A.V."/>
            <person name="Ivanova A."/>
            <person name="Kulichevskaya I.S."/>
            <person name="Suzina N.E."/>
            <person name="Philippov D.A."/>
            <person name="Rakitin A.L."/>
            <person name="Mardanov A.V."/>
            <person name="Ravin N.V."/>
        </authorList>
    </citation>
    <scope>NUCLEOTIDE SEQUENCE [LARGE SCALE GENOMIC DNA]</scope>
    <source>
        <strain evidence="1 2">M1803</strain>
    </source>
</reference>
<dbReference type="AlphaFoldDB" id="A0A7M2X1P8"/>
<organism evidence="1 2">
    <name type="scientific">Humisphaera borealis</name>
    <dbReference type="NCBI Taxonomy" id="2807512"/>
    <lineage>
        <taxon>Bacteria</taxon>
        <taxon>Pseudomonadati</taxon>
        <taxon>Planctomycetota</taxon>
        <taxon>Phycisphaerae</taxon>
        <taxon>Tepidisphaerales</taxon>
        <taxon>Tepidisphaeraceae</taxon>
        <taxon>Humisphaera</taxon>
    </lineage>
</organism>